<feature type="transmembrane region" description="Helical" evidence="1">
    <location>
        <begin position="6"/>
        <end position="27"/>
    </location>
</feature>
<organism evidence="2 3">
    <name type="scientific">Vitis vinifera</name>
    <name type="common">Grape</name>
    <dbReference type="NCBI Taxonomy" id="29760"/>
    <lineage>
        <taxon>Eukaryota</taxon>
        <taxon>Viridiplantae</taxon>
        <taxon>Streptophyta</taxon>
        <taxon>Embryophyta</taxon>
        <taxon>Tracheophyta</taxon>
        <taxon>Spermatophyta</taxon>
        <taxon>Magnoliopsida</taxon>
        <taxon>eudicotyledons</taxon>
        <taxon>Gunneridae</taxon>
        <taxon>Pentapetalae</taxon>
        <taxon>rosids</taxon>
        <taxon>Vitales</taxon>
        <taxon>Vitaceae</taxon>
        <taxon>Viteae</taxon>
        <taxon>Vitis</taxon>
    </lineage>
</organism>
<accession>A0A438HQG7</accession>
<keyword evidence="1" id="KW-0812">Transmembrane</keyword>
<evidence type="ECO:0000256" key="1">
    <source>
        <dbReference type="SAM" id="Phobius"/>
    </source>
</evidence>
<dbReference type="Proteomes" id="UP000288805">
    <property type="component" value="Unassembled WGS sequence"/>
</dbReference>
<dbReference type="AlphaFoldDB" id="A0A438HQG7"/>
<comment type="caution">
    <text evidence="2">The sequence shown here is derived from an EMBL/GenBank/DDBJ whole genome shotgun (WGS) entry which is preliminary data.</text>
</comment>
<reference evidence="2 3" key="1">
    <citation type="journal article" date="2018" name="PLoS Genet.">
        <title>Population sequencing reveals clonal diversity and ancestral inbreeding in the grapevine cultivar Chardonnay.</title>
        <authorList>
            <person name="Roach M.J."/>
            <person name="Johnson D.L."/>
            <person name="Bohlmann J."/>
            <person name="van Vuuren H.J."/>
            <person name="Jones S.J."/>
            <person name="Pretorius I.S."/>
            <person name="Schmidt S.A."/>
            <person name="Borneman A.R."/>
        </authorList>
    </citation>
    <scope>NUCLEOTIDE SEQUENCE [LARGE SCALE GENOMIC DNA]</scope>
    <source>
        <strain evidence="3">cv. Chardonnay</strain>
        <tissue evidence="2">Leaf</tissue>
    </source>
</reference>
<keyword evidence="1" id="KW-1133">Transmembrane helix</keyword>
<evidence type="ECO:0000313" key="2">
    <source>
        <dbReference type="EMBL" id="RVW86650.1"/>
    </source>
</evidence>
<keyword evidence="1" id="KW-0472">Membrane</keyword>
<sequence>MIGKVFFTYMSPLLMLFMSLTYIGPYFNLLHLFLTRWLDTAYYWLYNEL</sequence>
<evidence type="ECO:0000313" key="3">
    <source>
        <dbReference type="Proteomes" id="UP000288805"/>
    </source>
</evidence>
<gene>
    <name evidence="2" type="ORF">CK203_039814</name>
</gene>
<dbReference type="EMBL" id="QGNW01000191">
    <property type="protein sequence ID" value="RVW86650.1"/>
    <property type="molecule type" value="Genomic_DNA"/>
</dbReference>
<name>A0A438HQG7_VITVI</name>
<protein>
    <submittedName>
        <fullName evidence="2">Uncharacterized protein</fullName>
    </submittedName>
</protein>
<proteinExistence type="predicted"/>